<protein>
    <submittedName>
        <fullName evidence="4">Predicted amidohydrolase</fullName>
    </submittedName>
</protein>
<dbReference type="Gene3D" id="3.60.110.10">
    <property type="entry name" value="Carbon-nitrogen hydrolase"/>
    <property type="match status" value="1"/>
</dbReference>
<accession>A0A238WM06</accession>
<dbReference type="Pfam" id="PF00795">
    <property type="entry name" value="CN_hydrolase"/>
    <property type="match status" value="1"/>
</dbReference>
<gene>
    <name evidence="4" type="ORF">SAMN06265355_10354</name>
</gene>
<keyword evidence="1 4" id="KW-0378">Hydrolase</keyword>
<dbReference type="PROSITE" id="PS50263">
    <property type="entry name" value="CN_HYDROLASE"/>
    <property type="match status" value="1"/>
</dbReference>
<dbReference type="InterPro" id="IPR050345">
    <property type="entry name" value="Aliph_Amidase/BUP"/>
</dbReference>
<dbReference type="InterPro" id="IPR036526">
    <property type="entry name" value="C-N_Hydrolase_sf"/>
</dbReference>
<dbReference type="OrthoDB" id="9811121at2"/>
<feature type="region of interest" description="Disordered" evidence="2">
    <location>
        <begin position="269"/>
        <end position="292"/>
    </location>
</feature>
<dbReference type="GO" id="GO:0016811">
    <property type="term" value="F:hydrolase activity, acting on carbon-nitrogen (but not peptide) bonds, in linear amides"/>
    <property type="evidence" value="ECO:0007669"/>
    <property type="project" value="TreeGrafter"/>
</dbReference>
<evidence type="ECO:0000313" key="5">
    <source>
        <dbReference type="Proteomes" id="UP000198420"/>
    </source>
</evidence>
<sequence length="292" mass="31320">MKDHVDVAIVQFDPRPLDLAGNLEAMAAAVRAEAAGRPTDLVVFPELATTGYLPPDYSDDFRRRLAAAGDTIPGRTTEALGRVARETGTHVIVGLAERGGGEELYNTLLLIGPDGGTIGAHRKVHLWDQEPKYFSTGSRFDVLDTGLGRVGLSVCHDSRFPEATRRQVVAGAEILVCVFAYAPDPGVPADILAHRTVTRAWESSAYYVLANRLGSEYGADFAGRSVVAGPTGQILTGAHGARDPVVRARLHGRPLADARRVVDVARERRPDIYGDLSPASPEPSAMSQQEHP</sequence>
<evidence type="ECO:0000313" key="4">
    <source>
        <dbReference type="EMBL" id="SNR47616.1"/>
    </source>
</evidence>
<dbReference type="InterPro" id="IPR003010">
    <property type="entry name" value="C-N_Hydrolase"/>
</dbReference>
<evidence type="ECO:0000259" key="3">
    <source>
        <dbReference type="PROSITE" id="PS50263"/>
    </source>
</evidence>
<proteinExistence type="predicted"/>
<feature type="domain" description="CN hydrolase" evidence="3">
    <location>
        <begin position="5"/>
        <end position="252"/>
    </location>
</feature>
<reference evidence="5" key="1">
    <citation type="submission" date="2017-06" db="EMBL/GenBank/DDBJ databases">
        <authorList>
            <person name="Varghese N."/>
            <person name="Submissions S."/>
        </authorList>
    </citation>
    <scope>NUCLEOTIDE SEQUENCE [LARGE SCALE GENOMIC DNA]</scope>
    <source>
        <strain evidence="5">DSM 44485</strain>
    </source>
</reference>
<dbReference type="EMBL" id="FZNP01000003">
    <property type="protein sequence ID" value="SNR47616.1"/>
    <property type="molecule type" value="Genomic_DNA"/>
</dbReference>
<dbReference type="Proteomes" id="UP000198420">
    <property type="component" value="Unassembled WGS sequence"/>
</dbReference>
<dbReference type="CDD" id="cd07197">
    <property type="entry name" value="nitrilase"/>
    <property type="match status" value="1"/>
</dbReference>
<dbReference type="PANTHER" id="PTHR43674">
    <property type="entry name" value="NITRILASE C965.09-RELATED"/>
    <property type="match status" value="1"/>
</dbReference>
<dbReference type="SUPFAM" id="SSF56317">
    <property type="entry name" value="Carbon-nitrogen hydrolase"/>
    <property type="match status" value="1"/>
</dbReference>
<dbReference type="AlphaFoldDB" id="A0A238WM06"/>
<evidence type="ECO:0000256" key="1">
    <source>
        <dbReference type="ARBA" id="ARBA00022801"/>
    </source>
</evidence>
<dbReference type="PANTHER" id="PTHR43674:SF16">
    <property type="entry name" value="CARBON-NITROGEN FAMILY, PUTATIVE (AFU_ORTHOLOGUE AFUA_5G02350)-RELATED"/>
    <property type="match status" value="1"/>
</dbReference>
<name>A0A238WM06_9ACTN</name>
<organism evidence="4 5">
    <name type="scientific">Actinomadura mexicana</name>
    <dbReference type="NCBI Taxonomy" id="134959"/>
    <lineage>
        <taxon>Bacteria</taxon>
        <taxon>Bacillati</taxon>
        <taxon>Actinomycetota</taxon>
        <taxon>Actinomycetes</taxon>
        <taxon>Streptosporangiales</taxon>
        <taxon>Thermomonosporaceae</taxon>
        <taxon>Actinomadura</taxon>
    </lineage>
</organism>
<keyword evidence="5" id="KW-1185">Reference proteome</keyword>
<evidence type="ECO:0000256" key="2">
    <source>
        <dbReference type="SAM" id="MobiDB-lite"/>
    </source>
</evidence>
<dbReference type="RefSeq" id="WP_089311161.1">
    <property type="nucleotide sequence ID" value="NZ_FZNP01000003.1"/>
</dbReference>